<feature type="compositionally biased region" description="Basic and acidic residues" evidence="1">
    <location>
        <begin position="437"/>
        <end position="453"/>
    </location>
</feature>
<feature type="region of interest" description="Disordered" evidence="1">
    <location>
        <begin position="1127"/>
        <end position="1154"/>
    </location>
</feature>
<dbReference type="EMBL" id="JABCRI010000014">
    <property type="protein sequence ID" value="KAF8394256.1"/>
    <property type="molecule type" value="Genomic_DNA"/>
</dbReference>
<keyword evidence="3" id="KW-1185">Reference proteome</keyword>
<feature type="region of interest" description="Disordered" evidence="1">
    <location>
        <begin position="1302"/>
        <end position="1419"/>
    </location>
</feature>
<dbReference type="PANTHER" id="PTHR31008">
    <property type="entry name" value="COP1-INTERACTING PROTEIN-RELATED"/>
    <property type="match status" value="1"/>
</dbReference>
<dbReference type="OrthoDB" id="1928292at2759"/>
<evidence type="ECO:0008006" key="4">
    <source>
        <dbReference type="Google" id="ProtNLM"/>
    </source>
</evidence>
<feature type="compositionally biased region" description="Basic and acidic residues" evidence="1">
    <location>
        <begin position="801"/>
        <end position="832"/>
    </location>
</feature>
<sequence length="1456" mass="161665">MKSHTRLDSAAFQLTPTRTRTYNATVFYDKPTWIFCFDSPTGPWCDLVITANGKSEKIASGLLNPFLSHLKTAQDQIAKGGYSIALNPDPGSDATWFTKGTLERFVRFVSTPEILERVNTIESEIIQIEEAITIQSNDNLGLHIVEDQQARSMERIEGSKPVFSADSEKAIVLYKPGAHPPESTGSTIQEENSKVQLLRVLETRRTVLQKEQGMAFARAVAAGFDMDLMEPLISFAECFGASRLMEACLRFMDLWKGKHETGQWLEFEAAEAMSSQSDVSSMNASGIMLSEPKKQREFQEAWPESHGELATDGKASNDASAGKKHSMDSQVPLGHHEFFQGQFQHPMFSQWPIHSPPGAPPVFQAYPMQGMPYYQNYPGNGPFFHPPYPPMEDPRFNVGQRMGQKRHSMDSKDSNIESENWEMGVSSTRTQDDLELEKEGSQGREPRKKDGRSGKKQSGRVVIRNINYITSKRQNTSGSESESASGTEADEEAGDLGANATDLENKYSMQSSRSKGSHKRSTDTRNLCDKDDTVNGQEADGGNWQAFQNFILRGDEDTRLVDRGMFGLEREAQVKRQQDTAGGDPIVPHRHNQGELQEGRTIEFDTISGRNTRMLKSSNDELVISGREFHLGDGRGARNGQMGVQFTEIEGGSGRYRGSANDDFMIYGRESQSGFTNSPSGPLAGNGFEHAPNSLDRMSKHNVSDESFIVPSRSSSQDQVGPDGRTVIDMDSELPSAVRKTEDMSSRIRSQLSYEPDDLSLMPERGTERESIGYDYAVDYEMQVHAEDAATLGTRNKDVVTGVKEESKKSDKDKKSSVKQGSSEKRKMEAAMRKGKLNPLAEAQARAERLRAHKADLQKLKKEKVLFLHLICLTLGVHIEKVEHFEQSGNVNLARSLEHILPVCFVCFSQMFTFSSCYMWLSGLFCLFNKHLYFEVSHFQEEEEMKRLEALKRERQKRIAARGSLSPAQSPLPSQQTRPRLPTMVSPSSHKGSKFSDSEPGPLSPLQRLPIKISSVESRDFQKTTKPSRLNNGGHLAGNGLSRSVSSLPELKKESDSVTPEPKVATTRIRRLSDPKTSNSKHVSSVKLRSTDPVSKPKVSNGPEIKKISAIISLDRTKAATLPELKIRPSRGPSDMVQSKSATTKEITKKVNGSRTSVISESAYLNKSNEKISHHSDGDNYPVIDKTVVMLEREMTLVPVIDVSEERMDTRKGSYDEGKVGEKTDAVSEYANIRAPASPLTMGEVDRDPSIYQLEEQPSSHKLTTGYEKEESPKFSTIDIAEKPYPAPYARMSSLEHPCTKNLEYSKAPPTSLVTETSSTETAKAHVSDFTDLGSLEQIPEASEKPRGKDSSKGFRRLLKFGKKNHSSGAGERNVESDKLSVDGSVGDDNTTNAAAPNEVHTLKNLISQDETPTGSNTSQKGESFFRILFSFLLSVVSLSEQDCRKEADNMTMRMP</sequence>
<feature type="compositionally biased region" description="Basic and acidic residues" evidence="1">
    <location>
        <begin position="520"/>
        <end position="533"/>
    </location>
</feature>
<feature type="compositionally biased region" description="Low complexity" evidence="1">
    <location>
        <begin position="1030"/>
        <end position="1041"/>
    </location>
</feature>
<dbReference type="PANTHER" id="PTHR31008:SF2">
    <property type="entry name" value="COP1-INTERACTING PROTEIN-LIKE PROTEIN"/>
    <property type="match status" value="1"/>
</dbReference>
<dbReference type="OMA" id="KYQERDE"/>
<feature type="region of interest" description="Disordered" evidence="1">
    <location>
        <begin position="293"/>
        <end position="329"/>
    </location>
</feature>
<feature type="compositionally biased region" description="Low complexity" evidence="1">
    <location>
        <begin position="964"/>
        <end position="976"/>
    </location>
</feature>
<feature type="compositionally biased region" description="Polar residues" evidence="1">
    <location>
        <begin position="1136"/>
        <end position="1154"/>
    </location>
</feature>
<accession>A0A834YX61</accession>
<feature type="region of interest" description="Disordered" evidence="1">
    <location>
        <begin position="736"/>
        <end position="765"/>
    </location>
</feature>
<feature type="compositionally biased region" description="Basic and acidic residues" evidence="1">
    <location>
        <begin position="293"/>
        <end position="311"/>
    </location>
</feature>
<feature type="region of interest" description="Disordered" evidence="1">
    <location>
        <begin position="959"/>
        <end position="1101"/>
    </location>
</feature>
<feature type="compositionally biased region" description="Polar residues" evidence="1">
    <location>
        <begin position="1405"/>
        <end position="1419"/>
    </location>
</feature>
<protein>
    <recommendedName>
        <fullName evidence="4">COP1-interacting protein 7</fullName>
    </recommendedName>
</protein>
<dbReference type="Proteomes" id="UP000655225">
    <property type="component" value="Unassembled WGS sequence"/>
</dbReference>
<feature type="compositionally biased region" description="Basic residues" evidence="1">
    <location>
        <begin position="1354"/>
        <end position="1366"/>
    </location>
</feature>
<feature type="compositionally biased region" description="Low complexity" evidence="1">
    <location>
        <begin position="476"/>
        <end position="487"/>
    </location>
</feature>
<name>A0A834YX61_TETSI</name>
<evidence type="ECO:0000256" key="1">
    <source>
        <dbReference type="SAM" id="MobiDB-lite"/>
    </source>
</evidence>
<feature type="region of interest" description="Disordered" evidence="1">
    <location>
        <begin position="801"/>
        <end position="834"/>
    </location>
</feature>
<comment type="caution">
    <text evidence="2">The sequence shown here is derived from an EMBL/GenBank/DDBJ whole genome shotgun (WGS) entry which is preliminary data.</text>
</comment>
<evidence type="ECO:0000313" key="2">
    <source>
        <dbReference type="EMBL" id="KAF8394256.1"/>
    </source>
</evidence>
<proteinExistence type="predicted"/>
<gene>
    <name evidence="2" type="ORF">HHK36_020463</name>
</gene>
<evidence type="ECO:0000313" key="3">
    <source>
        <dbReference type="Proteomes" id="UP000655225"/>
    </source>
</evidence>
<feature type="compositionally biased region" description="Basic and acidic residues" evidence="1">
    <location>
        <begin position="1342"/>
        <end position="1353"/>
    </location>
</feature>
<feature type="region of interest" description="Disordered" evidence="1">
    <location>
        <begin position="384"/>
        <end position="541"/>
    </location>
</feature>
<organism evidence="2 3">
    <name type="scientific">Tetracentron sinense</name>
    <name type="common">Spur-leaf</name>
    <dbReference type="NCBI Taxonomy" id="13715"/>
    <lineage>
        <taxon>Eukaryota</taxon>
        <taxon>Viridiplantae</taxon>
        <taxon>Streptophyta</taxon>
        <taxon>Embryophyta</taxon>
        <taxon>Tracheophyta</taxon>
        <taxon>Spermatophyta</taxon>
        <taxon>Magnoliopsida</taxon>
        <taxon>Trochodendrales</taxon>
        <taxon>Trochodendraceae</taxon>
        <taxon>Tetracentron</taxon>
    </lineage>
</organism>
<reference evidence="2 3" key="1">
    <citation type="submission" date="2020-04" db="EMBL/GenBank/DDBJ databases">
        <title>Plant Genome Project.</title>
        <authorList>
            <person name="Zhang R.-G."/>
        </authorList>
    </citation>
    <scope>NUCLEOTIDE SEQUENCE [LARGE SCALE GENOMIC DNA]</scope>
    <source>
        <strain evidence="2">YNK0</strain>
        <tissue evidence="2">Leaf</tissue>
    </source>
</reference>